<dbReference type="Proteomes" id="UP000298484">
    <property type="component" value="Unassembled WGS sequence"/>
</dbReference>
<dbReference type="AlphaFoldDB" id="A0A4Y9A7V4"/>
<organism evidence="1 2">
    <name type="scientific">Lentibacillus salicampi</name>
    <dbReference type="NCBI Taxonomy" id="175306"/>
    <lineage>
        <taxon>Bacteria</taxon>
        <taxon>Bacillati</taxon>
        <taxon>Bacillota</taxon>
        <taxon>Bacilli</taxon>
        <taxon>Bacillales</taxon>
        <taxon>Bacillaceae</taxon>
        <taxon>Lentibacillus</taxon>
    </lineage>
</organism>
<name>A0A4Y9A7V4_9BACI</name>
<accession>A0A4Y9A7V4</accession>
<gene>
    <name evidence="1" type="ORF">E4U82_18540</name>
</gene>
<keyword evidence="2" id="KW-1185">Reference proteome</keyword>
<dbReference type="OrthoDB" id="2573893at2"/>
<evidence type="ECO:0000313" key="2">
    <source>
        <dbReference type="Proteomes" id="UP000298484"/>
    </source>
</evidence>
<reference evidence="1 2" key="1">
    <citation type="submission" date="2019-03" db="EMBL/GenBank/DDBJ databases">
        <title>Genome sequence of Lentibacillus salicampi ATCC BAA-719.</title>
        <authorList>
            <person name="Maclea K.S."/>
            <person name="Simoes Junior M."/>
        </authorList>
    </citation>
    <scope>NUCLEOTIDE SEQUENCE [LARGE SCALE GENOMIC DNA]</scope>
    <source>
        <strain evidence="1 2">ATCC BAA-719</strain>
    </source>
</reference>
<dbReference type="RefSeq" id="WP_135111735.1">
    <property type="nucleotide sequence ID" value="NZ_SRHY01000061.1"/>
</dbReference>
<proteinExistence type="predicted"/>
<evidence type="ECO:0000313" key="1">
    <source>
        <dbReference type="EMBL" id="TFJ91292.1"/>
    </source>
</evidence>
<protein>
    <submittedName>
        <fullName evidence="1">Uncharacterized protein</fullName>
    </submittedName>
</protein>
<sequence length="135" mass="15954">MYVMAPVREAEVKEAVEKHLHDKYQQEFVIEDVSYQAEITEYKIKTYPAKNEKQDFIITVTEEQIINPEKEITDGYLYIYWDFQLEEEFKGIAEDIFEDQVEKVSADVSPRSLRQKYNGFYVKICKLASGTSDFQ</sequence>
<dbReference type="EMBL" id="SRHY01000061">
    <property type="protein sequence ID" value="TFJ91292.1"/>
    <property type="molecule type" value="Genomic_DNA"/>
</dbReference>
<comment type="caution">
    <text evidence="1">The sequence shown here is derived from an EMBL/GenBank/DDBJ whole genome shotgun (WGS) entry which is preliminary data.</text>
</comment>